<gene>
    <name evidence="3" type="ORF">B1C78_08520</name>
</gene>
<organism evidence="3 4">
    <name type="scientific">Thioalkalivibrio denitrificans</name>
    <dbReference type="NCBI Taxonomy" id="108003"/>
    <lineage>
        <taxon>Bacteria</taxon>
        <taxon>Pseudomonadati</taxon>
        <taxon>Pseudomonadota</taxon>
        <taxon>Gammaproteobacteria</taxon>
        <taxon>Chromatiales</taxon>
        <taxon>Ectothiorhodospiraceae</taxon>
        <taxon>Thioalkalivibrio</taxon>
    </lineage>
</organism>
<feature type="chain" id="PRO_5012934558" evidence="1">
    <location>
        <begin position="26"/>
        <end position="136"/>
    </location>
</feature>
<keyword evidence="3" id="KW-0560">Oxidoreductase</keyword>
<dbReference type="InterPro" id="IPR003779">
    <property type="entry name" value="CMD-like"/>
</dbReference>
<reference evidence="3 4" key="1">
    <citation type="submission" date="2017-02" db="EMBL/GenBank/DDBJ databases">
        <title>Genomic diversity within the haloalkaliphilic genus Thioalkalivibrio.</title>
        <authorList>
            <person name="Ahn A.-C."/>
            <person name="Meier-Kolthoff J."/>
            <person name="Overmars L."/>
            <person name="Richter M."/>
            <person name="Woyke T."/>
            <person name="Sorokin D.Y."/>
            <person name="Muyzer G."/>
        </authorList>
    </citation>
    <scope>NUCLEOTIDE SEQUENCE [LARGE SCALE GENOMIC DNA]</scope>
    <source>
        <strain evidence="3 4">ALJD</strain>
    </source>
</reference>
<dbReference type="Gene3D" id="1.20.1290.10">
    <property type="entry name" value="AhpD-like"/>
    <property type="match status" value="1"/>
</dbReference>
<protein>
    <submittedName>
        <fullName evidence="3">Alkylhydroperoxidase</fullName>
    </submittedName>
</protein>
<feature type="domain" description="Carboxymuconolactone decarboxylase-like" evidence="2">
    <location>
        <begin position="43"/>
        <end position="117"/>
    </location>
</feature>
<evidence type="ECO:0000313" key="4">
    <source>
        <dbReference type="Proteomes" id="UP000189462"/>
    </source>
</evidence>
<keyword evidence="1" id="KW-0732">Signal</keyword>
<dbReference type="Proteomes" id="UP000189462">
    <property type="component" value="Unassembled WGS sequence"/>
</dbReference>
<keyword evidence="4" id="KW-1185">Reference proteome</keyword>
<dbReference type="Pfam" id="PF02627">
    <property type="entry name" value="CMD"/>
    <property type="match status" value="1"/>
</dbReference>
<sequence length="136" mass="14882">MKSALIITASALAFTFIALISPAQSDEPPAFVQNTFPEQGVEAAWESYESVFLDPDAALDTRTKELMALAVAAQVPCDYCVYYHTRAAKAHGATDAEIREALAVASLIRKWSTMLNGSQYSESQWEREVDAIFSGQ</sequence>
<dbReference type="NCBIfam" id="TIGR00778">
    <property type="entry name" value="ahpD_dom"/>
    <property type="match status" value="1"/>
</dbReference>
<accession>A0A1V3NHF4</accession>
<dbReference type="EMBL" id="MVBK01000046">
    <property type="protein sequence ID" value="OOG24539.1"/>
    <property type="molecule type" value="Genomic_DNA"/>
</dbReference>
<dbReference type="RefSeq" id="WP_175628259.1">
    <property type="nucleotide sequence ID" value="NZ_MVBK01000046.1"/>
</dbReference>
<keyword evidence="3" id="KW-0575">Peroxidase</keyword>
<dbReference type="PANTHER" id="PTHR33930:SF2">
    <property type="entry name" value="BLR3452 PROTEIN"/>
    <property type="match status" value="1"/>
</dbReference>
<evidence type="ECO:0000313" key="3">
    <source>
        <dbReference type="EMBL" id="OOG24539.1"/>
    </source>
</evidence>
<evidence type="ECO:0000256" key="1">
    <source>
        <dbReference type="SAM" id="SignalP"/>
    </source>
</evidence>
<dbReference type="InterPro" id="IPR029032">
    <property type="entry name" value="AhpD-like"/>
</dbReference>
<dbReference type="PANTHER" id="PTHR33930">
    <property type="entry name" value="ALKYL HYDROPEROXIDE REDUCTASE AHPD"/>
    <property type="match status" value="1"/>
</dbReference>
<proteinExistence type="predicted"/>
<dbReference type="AlphaFoldDB" id="A0A1V3NHF4"/>
<evidence type="ECO:0000259" key="2">
    <source>
        <dbReference type="Pfam" id="PF02627"/>
    </source>
</evidence>
<dbReference type="InterPro" id="IPR004675">
    <property type="entry name" value="AhpD_core"/>
</dbReference>
<comment type="caution">
    <text evidence="3">The sequence shown here is derived from an EMBL/GenBank/DDBJ whole genome shotgun (WGS) entry which is preliminary data.</text>
</comment>
<dbReference type="GO" id="GO:0051920">
    <property type="term" value="F:peroxiredoxin activity"/>
    <property type="evidence" value="ECO:0007669"/>
    <property type="project" value="InterPro"/>
</dbReference>
<dbReference type="STRING" id="108003.B1C78_08520"/>
<name>A0A1V3NHF4_9GAMM</name>
<feature type="signal peptide" evidence="1">
    <location>
        <begin position="1"/>
        <end position="25"/>
    </location>
</feature>
<dbReference type="SUPFAM" id="SSF69118">
    <property type="entry name" value="AhpD-like"/>
    <property type="match status" value="1"/>
</dbReference>